<proteinExistence type="predicted"/>
<dbReference type="Proteomes" id="UP000886653">
    <property type="component" value="Unassembled WGS sequence"/>
</dbReference>
<sequence>MASHLVELELTINHFLFQIMTITAQSSNKLKFHMLCYLPTSICRSGPASLFATERFEINNAII</sequence>
<evidence type="ECO:0000313" key="1">
    <source>
        <dbReference type="EMBL" id="KAG0145947.1"/>
    </source>
</evidence>
<dbReference type="AlphaFoldDB" id="A0A9P6NHY6"/>
<comment type="caution">
    <text evidence="1">The sequence shown here is derived from an EMBL/GenBank/DDBJ whole genome shotgun (WGS) entry which is preliminary data.</text>
</comment>
<evidence type="ECO:0000313" key="2">
    <source>
        <dbReference type="Proteomes" id="UP000886653"/>
    </source>
</evidence>
<gene>
    <name evidence="1" type="ORF">CROQUDRAFT_45076</name>
</gene>
<name>A0A9P6NHY6_9BASI</name>
<accession>A0A9P6NHY6</accession>
<keyword evidence="2" id="KW-1185">Reference proteome</keyword>
<organism evidence="1 2">
    <name type="scientific">Cronartium quercuum f. sp. fusiforme G11</name>
    <dbReference type="NCBI Taxonomy" id="708437"/>
    <lineage>
        <taxon>Eukaryota</taxon>
        <taxon>Fungi</taxon>
        <taxon>Dikarya</taxon>
        <taxon>Basidiomycota</taxon>
        <taxon>Pucciniomycotina</taxon>
        <taxon>Pucciniomycetes</taxon>
        <taxon>Pucciniales</taxon>
        <taxon>Coleosporiaceae</taxon>
        <taxon>Cronartium</taxon>
    </lineage>
</organism>
<protein>
    <submittedName>
        <fullName evidence="1">Uncharacterized protein</fullName>
    </submittedName>
</protein>
<dbReference type="EMBL" id="MU167268">
    <property type="protein sequence ID" value="KAG0145947.1"/>
    <property type="molecule type" value="Genomic_DNA"/>
</dbReference>
<reference evidence="1" key="1">
    <citation type="submission" date="2013-11" db="EMBL/GenBank/DDBJ databases">
        <title>Genome sequence of the fusiform rust pathogen reveals effectors for host alternation and coevolution with pine.</title>
        <authorList>
            <consortium name="DOE Joint Genome Institute"/>
            <person name="Smith K."/>
            <person name="Pendleton A."/>
            <person name="Kubisiak T."/>
            <person name="Anderson C."/>
            <person name="Salamov A."/>
            <person name="Aerts A."/>
            <person name="Riley R."/>
            <person name="Clum A."/>
            <person name="Lindquist E."/>
            <person name="Ence D."/>
            <person name="Campbell M."/>
            <person name="Kronenberg Z."/>
            <person name="Feau N."/>
            <person name="Dhillon B."/>
            <person name="Hamelin R."/>
            <person name="Burleigh J."/>
            <person name="Smith J."/>
            <person name="Yandell M."/>
            <person name="Nelson C."/>
            <person name="Grigoriev I."/>
            <person name="Davis J."/>
        </authorList>
    </citation>
    <scope>NUCLEOTIDE SEQUENCE</scope>
    <source>
        <strain evidence="1">G11</strain>
    </source>
</reference>